<evidence type="ECO:0000256" key="3">
    <source>
        <dbReference type="ARBA" id="ARBA00022679"/>
    </source>
</evidence>
<dbReference type="PANTHER" id="PTHR31042:SF8">
    <property type="entry name" value="CORE-2_I-BRANCHING BETA-1,6-N-ACETYLGLUCOSAMINYLTRANSFERASE FAMILY PROTEIN"/>
    <property type="match status" value="1"/>
</dbReference>
<evidence type="ECO:0000256" key="7">
    <source>
        <dbReference type="SAM" id="Phobius"/>
    </source>
</evidence>
<proteinExistence type="predicted"/>
<keyword evidence="7" id="KW-1133">Transmembrane helix</keyword>
<keyword evidence="9" id="KW-1185">Reference proteome</keyword>
<feature type="transmembrane region" description="Helical" evidence="7">
    <location>
        <begin position="43"/>
        <end position="69"/>
    </location>
</feature>
<keyword evidence="3" id="KW-0808">Transferase</keyword>
<keyword evidence="4 7" id="KW-0472">Membrane</keyword>
<reference evidence="8 9" key="1">
    <citation type="submission" date="2024-06" db="EMBL/GenBank/DDBJ databases">
        <authorList>
            <person name="Kraege A."/>
            <person name="Thomma B."/>
        </authorList>
    </citation>
    <scope>NUCLEOTIDE SEQUENCE [LARGE SCALE GENOMIC DNA]</scope>
</reference>
<accession>A0ABP1FTR8</accession>
<keyword evidence="2" id="KW-0328">Glycosyltransferase</keyword>
<feature type="compositionally biased region" description="Polar residues" evidence="6">
    <location>
        <begin position="139"/>
        <end position="154"/>
    </location>
</feature>
<sequence>MHPASGSPPGKRSPNRQLLTTLRIPTHLYASRQDDSPRPMSTVIWRTCLIIAGLVVLNAALAAVILTAVRGFSGAGSRHVPMQPPAVQSLSLPFLAQRTQREISSQESRGLGAATVLQDWEKYVGHLLSSSDGFWAGTVQGQSPEQSDPGSDNTMPEEATDQHTALSAEPQHAHLRSIGGDAAEEGSIYGSSLQADPGDIAEIAEGQDNAPAGTDGGQQQQDPALEGSSVQTGTQSWGALRDLISEYVSAGSSKLPSLQPDFQAAITALQVKSLQEGLPPTAAVHDSEAADMAEPVLAAELVSQAPMPPGPEPGSRTRLHEIEVQNWPVLPAAPVTAPLSAPQVEEATTITLPSNSLATDLQKGQFFPTRGQAVQVRTTADLESTGDIMDDVHAQEEHAMAIANTAEVAMMFMSKAELFHESSWALWFQHAAGLLPVSALRSDPEDDKAQCSAERLELAQRYCSNPQSVAVLQRQHLFSVYLHPLPDFGSFPEESIFHGREIQERIQVSWGAHELVEVARNLMREALKDPLNRKFILLSESGLPLYPPTTTYLQLMQEDKSRLDSCGMGRTDPWRFGVRMGYKLRRHWRKSSQWFALTRKHAELIMQDTELLPIFQQHCQNAWDNDLNRRASLQPCVTHVVHQVLLSQKCQTPCHVCHTSASGKWRDCFSDEHYMPSLIAYLQLGHETDCVGKLVNVDWSMAGAHPKSYTPLEVSAGTSSAGAFVRAGSISLQDAAQQACSRPGYNATALTYDCALFARKFPSYTASAAQHLLASCSSGLNITNDGVCDESAEEIPHQRVSSAGAHIARRMLHGDGDEDSWLQHLYDESERWSSEQQDVIGAQQHIPAWLEDRL</sequence>
<name>A0ABP1FTR8_9CHLO</name>
<dbReference type="PANTHER" id="PTHR31042">
    <property type="entry name" value="CORE-2/I-BRANCHING BETA-1,6-N-ACETYLGLUCOSAMINYLTRANSFERASE FAMILY PROTEIN-RELATED"/>
    <property type="match status" value="1"/>
</dbReference>
<feature type="compositionally biased region" description="Polar residues" evidence="6">
    <location>
        <begin position="217"/>
        <end position="233"/>
    </location>
</feature>
<gene>
    <name evidence="8" type="primary">g2977</name>
    <name evidence="8" type="ORF">VP750_LOCUS2546</name>
</gene>
<evidence type="ECO:0000313" key="8">
    <source>
        <dbReference type="EMBL" id="CAL5220887.1"/>
    </source>
</evidence>
<dbReference type="EMBL" id="CAXHTA020000004">
    <property type="protein sequence ID" value="CAL5220887.1"/>
    <property type="molecule type" value="Genomic_DNA"/>
</dbReference>
<evidence type="ECO:0000256" key="2">
    <source>
        <dbReference type="ARBA" id="ARBA00022676"/>
    </source>
</evidence>
<evidence type="ECO:0000256" key="1">
    <source>
        <dbReference type="ARBA" id="ARBA00004606"/>
    </source>
</evidence>
<protein>
    <submittedName>
        <fullName evidence="8">G2977 protein</fullName>
    </submittedName>
</protein>
<evidence type="ECO:0000313" key="9">
    <source>
        <dbReference type="Proteomes" id="UP001497392"/>
    </source>
</evidence>
<evidence type="ECO:0000256" key="4">
    <source>
        <dbReference type="ARBA" id="ARBA00023136"/>
    </source>
</evidence>
<feature type="region of interest" description="Disordered" evidence="6">
    <location>
        <begin position="206"/>
        <end position="233"/>
    </location>
</feature>
<dbReference type="InterPro" id="IPR003406">
    <property type="entry name" value="Glyco_trans_14"/>
</dbReference>
<comment type="caution">
    <text evidence="8">The sequence shown here is derived from an EMBL/GenBank/DDBJ whole genome shotgun (WGS) entry which is preliminary data.</text>
</comment>
<keyword evidence="5" id="KW-0325">Glycoprotein</keyword>
<feature type="region of interest" description="Disordered" evidence="6">
    <location>
        <begin position="135"/>
        <end position="172"/>
    </location>
</feature>
<comment type="subcellular location">
    <subcellularLocation>
        <location evidence="1">Membrane</location>
        <topology evidence="1">Single-pass type II membrane protein</topology>
    </subcellularLocation>
</comment>
<organism evidence="8 9">
    <name type="scientific">Coccomyxa viridis</name>
    <dbReference type="NCBI Taxonomy" id="1274662"/>
    <lineage>
        <taxon>Eukaryota</taxon>
        <taxon>Viridiplantae</taxon>
        <taxon>Chlorophyta</taxon>
        <taxon>core chlorophytes</taxon>
        <taxon>Trebouxiophyceae</taxon>
        <taxon>Trebouxiophyceae incertae sedis</taxon>
        <taxon>Coccomyxaceae</taxon>
        <taxon>Coccomyxa</taxon>
    </lineage>
</organism>
<dbReference type="Pfam" id="PF02485">
    <property type="entry name" value="Branch"/>
    <property type="match status" value="1"/>
</dbReference>
<dbReference type="InterPro" id="IPR044174">
    <property type="entry name" value="BC10-like"/>
</dbReference>
<keyword evidence="7" id="KW-0812">Transmembrane</keyword>
<evidence type="ECO:0000256" key="6">
    <source>
        <dbReference type="SAM" id="MobiDB-lite"/>
    </source>
</evidence>
<dbReference type="Proteomes" id="UP001497392">
    <property type="component" value="Unassembled WGS sequence"/>
</dbReference>
<evidence type="ECO:0000256" key="5">
    <source>
        <dbReference type="ARBA" id="ARBA00023180"/>
    </source>
</evidence>